<dbReference type="Proteomes" id="UP001054837">
    <property type="component" value="Unassembled WGS sequence"/>
</dbReference>
<protein>
    <submittedName>
        <fullName evidence="1">Uncharacterized protein</fullName>
    </submittedName>
</protein>
<dbReference type="AlphaFoldDB" id="A0AAV4U8R5"/>
<evidence type="ECO:0000313" key="2">
    <source>
        <dbReference type="Proteomes" id="UP001054837"/>
    </source>
</evidence>
<reference evidence="1 2" key="1">
    <citation type="submission" date="2021-06" db="EMBL/GenBank/DDBJ databases">
        <title>Caerostris darwini draft genome.</title>
        <authorList>
            <person name="Kono N."/>
            <person name="Arakawa K."/>
        </authorList>
    </citation>
    <scope>NUCLEOTIDE SEQUENCE [LARGE SCALE GENOMIC DNA]</scope>
</reference>
<gene>
    <name evidence="1" type="ORF">CDAR_605241</name>
</gene>
<keyword evidence="2" id="KW-1185">Reference proteome</keyword>
<dbReference type="EMBL" id="BPLQ01010882">
    <property type="protein sequence ID" value="GIY54148.1"/>
    <property type="molecule type" value="Genomic_DNA"/>
</dbReference>
<accession>A0AAV4U8R5</accession>
<sequence>MTHNKRHSFIRQSFNNRAIHRELWALDLKDNFSWKQNRHEQNNFVRHPSCIPNILEKRFSASPEAPVNVVDAVAGEKYAVTRSSLLDTQPIVRRSPAGGSRIHRPLHYAREGRFNL</sequence>
<proteinExistence type="predicted"/>
<organism evidence="1 2">
    <name type="scientific">Caerostris darwini</name>
    <dbReference type="NCBI Taxonomy" id="1538125"/>
    <lineage>
        <taxon>Eukaryota</taxon>
        <taxon>Metazoa</taxon>
        <taxon>Ecdysozoa</taxon>
        <taxon>Arthropoda</taxon>
        <taxon>Chelicerata</taxon>
        <taxon>Arachnida</taxon>
        <taxon>Araneae</taxon>
        <taxon>Araneomorphae</taxon>
        <taxon>Entelegynae</taxon>
        <taxon>Araneoidea</taxon>
        <taxon>Araneidae</taxon>
        <taxon>Caerostris</taxon>
    </lineage>
</organism>
<evidence type="ECO:0000313" key="1">
    <source>
        <dbReference type="EMBL" id="GIY54148.1"/>
    </source>
</evidence>
<comment type="caution">
    <text evidence="1">The sequence shown here is derived from an EMBL/GenBank/DDBJ whole genome shotgun (WGS) entry which is preliminary data.</text>
</comment>
<name>A0AAV4U8R5_9ARAC</name>